<dbReference type="InterPro" id="IPR013655">
    <property type="entry name" value="PAS_fold_3"/>
</dbReference>
<evidence type="ECO:0000313" key="8">
    <source>
        <dbReference type="EMBL" id="MEQ6291823.1"/>
    </source>
</evidence>
<feature type="transmembrane region" description="Helical" evidence="4">
    <location>
        <begin position="147"/>
        <end position="168"/>
    </location>
</feature>
<keyword evidence="9" id="KW-1185">Reference proteome</keyword>
<accession>A0ABV1M6L0</accession>
<dbReference type="InterPro" id="IPR003660">
    <property type="entry name" value="HAMP_dom"/>
</dbReference>
<dbReference type="Pfam" id="PF08447">
    <property type="entry name" value="PAS_3"/>
    <property type="match status" value="1"/>
</dbReference>
<dbReference type="SMART" id="SM00091">
    <property type="entry name" value="PAS"/>
    <property type="match status" value="1"/>
</dbReference>
<evidence type="ECO:0000256" key="1">
    <source>
        <dbReference type="ARBA" id="ARBA00023224"/>
    </source>
</evidence>
<keyword evidence="1 3" id="KW-0807">Transducer</keyword>
<protein>
    <submittedName>
        <fullName evidence="8">PAS domain-containing methyl-accepting chemotaxis protein</fullName>
    </submittedName>
</protein>
<feature type="domain" description="HAMP" evidence="7">
    <location>
        <begin position="210"/>
        <end position="246"/>
    </location>
</feature>
<dbReference type="Proteomes" id="UP001433638">
    <property type="component" value="Unassembled WGS sequence"/>
</dbReference>
<evidence type="ECO:0000259" key="7">
    <source>
        <dbReference type="PROSITE" id="PS50885"/>
    </source>
</evidence>
<dbReference type="PROSITE" id="PS50111">
    <property type="entry name" value="CHEMOTAXIS_TRANSDUC_2"/>
    <property type="match status" value="1"/>
</dbReference>
<evidence type="ECO:0000256" key="4">
    <source>
        <dbReference type="SAM" id="Phobius"/>
    </source>
</evidence>
<evidence type="ECO:0000256" key="2">
    <source>
        <dbReference type="ARBA" id="ARBA00029447"/>
    </source>
</evidence>
<organism evidence="8 9">
    <name type="scientific">Vogesella oryzagri</name>
    <dbReference type="NCBI Taxonomy" id="3160864"/>
    <lineage>
        <taxon>Bacteria</taxon>
        <taxon>Pseudomonadati</taxon>
        <taxon>Pseudomonadota</taxon>
        <taxon>Betaproteobacteria</taxon>
        <taxon>Neisseriales</taxon>
        <taxon>Chromobacteriaceae</taxon>
        <taxon>Vogesella</taxon>
    </lineage>
</organism>
<feature type="transmembrane region" description="Helical" evidence="4">
    <location>
        <begin position="174"/>
        <end position="192"/>
    </location>
</feature>
<dbReference type="NCBIfam" id="TIGR00229">
    <property type="entry name" value="sensory_box"/>
    <property type="match status" value="1"/>
</dbReference>
<keyword evidence="4" id="KW-0472">Membrane</keyword>
<reference evidence="8" key="1">
    <citation type="submission" date="2024-06" db="EMBL/GenBank/DDBJ databases">
        <title>Genome sequence of Vogesella sp. MAHUQ-64.</title>
        <authorList>
            <person name="Huq M.A."/>
        </authorList>
    </citation>
    <scope>NUCLEOTIDE SEQUENCE</scope>
    <source>
        <strain evidence="8">MAHUQ-64</strain>
    </source>
</reference>
<dbReference type="Gene3D" id="1.10.287.950">
    <property type="entry name" value="Methyl-accepting chemotaxis protein"/>
    <property type="match status" value="1"/>
</dbReference>
<comment type="similarity">
    <text evidence="2">Belongs to the methyl-accepting chemotaxis (MCP) protein family.</text>
</comment>
<name>A0ABV1M6L0_9NEIS</name>
<dbReference type="CDD" id="cd00130">
    <property type="entry name" value="PAS"/>
    <property type="match status" value="1"/>
</dbReference>
<dbReference type="PANTHER" id="PTHR32089:SF112">
    <property type="entry name" value="LYSOZYME-LIKE PROTEIN-RELATED"/>
    <property type="match status" value="1"/>
</dbReference>
<keyword evidence="4" id="KW-1133">Transmembrane helix</keyword>
<dbReference type="InterPro" id="IPR035965">
    <property type="entry name" value="PAS-like_dom_sf"/>
</dbReference>
<feature type="domain" description="Methyl-accepting transducer" evidence="5">
    <location>
        <begin position="251"/>
        <end position="487"/>
    </location>
</feature>
<dbReference type="SUPFAM" id="SSF55785">
    <property type="entry name" value="PYP-like sensor domain (PAS domain)"/>
    <property type="match status" value="1"/>
</dbReference>
<proteinExistence type="inferred from homology"/>
<dbReference type="PROSITE" id="PS50885">
    <property type="entry name" value="HAMP"/>
    <property type="match status" value="1"/>
</dbReference>
<dbReference type="InterPro" id="IPR000014">
    <property type="entry name" value="PAS"/>
</dbReference>
<dbReference type="SUPFAM" id="SSF58104">
    <property type="entry name" value="Methyl-accepting chemotaxis protein (MCP) signaling domain"/>
    <property type="match status" value="1"/>
</dbReference>
<dbReference type="PANTHER" id="PTHR32089">
    <property type="entry name" value="METHYL-ACCEPTING CHEMOTAXIS PROTEIN MCPB"/>
    <property type="match status" value="1"/>
</dbReference>
<dbReference type="EMBL" id="JBEFLD010000007">
    <property type="protein sequence ID" value="MEQ6291823.1"/>
    <property type="molecule type" value="Genomic_DNA"/>
</dbReference>
<evidence type="ECO:0000256" key="3">
    <source>
        <dbReference type="PROSITE-ProRule" id="PRU00284"/>
    </source>
</evidence>
<sequence>MKKNLPVSGVETPFESGIIVTRTDLKGAISYANDAFVAISGFSRDELLGQNHNIVRHPDMPPVLFDDLWRTIKSGHCWRGLVKNRCKNGNHYWVDAFVVPIKEKGQISGYMSVRSPATREAIRQAEASYPPLLQGAPLRKPAPRRRLLAHFQTLYAVGMTSLATGAGLLLDGTAGWTLAAGAIALSGGWWWLEQRRRREQQRLLSACFNIAEGKLTNTLDIDAAGELGQLETALAYMQVHLKVMLDDVQLTAHEVAGETDRMQHTIADIHQRMAAANSSVLQMSASIEELSASIEQVSQNAAETAELSLHSQQQLQHGAAEMETAHQRGAVAAGTVESTQGVITELTTAITGITVVTQTIHDIAEQTNLLALNAAIEAARAGEFGRGFAVVADEVRKLAERTSSSTDEINTLVANVRGAADSTVGAIASITSQTRAGLEAQQRTSTQLHAVRGDVGNVNGMMQEIASANAQQSASATHLAERMTHIAAQFEESHQHIDAANQTIRVLARQACNLAQLAGHFEVS</sequence>
<dbReference type="CDD" id="cd11386">
    <property type="entry name" value="MCP_signal"/>
    <property type="match status" value="1"/>
</dbReference>
<evidence type="ECO:0000259" key="5">
    <source>
        <dbReference type="PROSITE" id="PS50111"/>
    </source>
</evidence>
<gene>
    <name evidence="8" type="ORF">ABNW52_14490</name>
</gene>
<dbReference type="SMART" id="SM00283">
    <property type="entry name" value="MA"/>
    <property type="match status" value="1"/>
</dbReference>
<feature type="domain" description="PAS" evidence="6">
    <location>
        <begin position="20"/>
        <end position="75"/>
    </location>
</feature>
<dbReference type="RefSeq" id="WP_349589210.1">
    <property type="nucleotide sequence ID" value="NZ_JBEFLD010000007.1"/>
</dbReference>
<keyword evidence="4" id="KW-0812">Transmembrane</keyword>
<comment type="caution">
    <text evidence="8">The sequence shown here is derived from an EMBL/GenBank/DDBJ whole genome shotgun (WGS) entry which is preliminary data.</text>
</comment>
<dbReference type="InterPro" id="IPR004089">
    <property type="entry name" value="MCPsignal_dom"/>
</dbReference>
<dbReference type="Gene3D" id="3.30.450.20">
    <property type="entry name" value="PAS domain"/>
    <property type="match status" value="1"/>
</dbReference>
<dbReference type="Pfam" id="PF00015">
    <property type="entry name" value="MCPsignal"/>
    <property type="match status" value="1"/>
</dbReference>
<dbReference type="PROSITE" id="PS50112">
    <property type="entry name" value="PAS"/>
    <property type="match status" value="1"/>
</dbReference>
<evidence type="ECO:0000259" key="6">
    <source>
        <dbReference type="PROSITE" id="PS50112"/>
    </source>
</evidence>
<evidence type="ECO:0000313" key="9">
    <source>
        <dbReference type="Proteomes" id="UP001433638"/>
    </source>
</evidence>